<evidence type="ECO:0000256" key="8">
    <source>
        <dbReference type="ARBA" id="ARBA00023242"/>
    </source>
</evidence>
<organism evidence="13 14">
    <name type="scientific">Collybiopsis luxurians FD-317 M1</name>
    <dbReference type="NCBI Taxonomy" id="944289"/>
    <lineage>
        <taxon>Eukaryota</taxon>
        <taxon>Fungi</taxon>
        <taxon>Dikarya</taxon>
        <taxon>Basidiomycota</taxon>
        <taxon>Agaricomycotina</taxon>
        <taxon>Agaricomycetes</taxon>
        <taxon>Agaricomycetidae</taxon>
        <taxon>Agaricales</taxon>
        <taxon>Marasmiineae</taxon>
        <taxon>Omphalotaceae</taxon>
        <taxon>Collybiopsis</taxon>
        <taxon>Collybiopsis luxurians</taxon>
    </lineage>
</organism>
<proteinExistence type="inferred from homology"/>
<evidence type="ECO:0000256" key="7">
    <source>
        <dbReference type="ARBA" id="ARBA00023163"/>
    </source>
</evidence>
<evidence type="ECO:0000313" key="13">
    <source>
        <dbReference type="EMBL" id="KIK59991.1"/>
    </source>
</evidence>
<protein>
    <recommendedName>
        <fullName evidence="3 10">Mediator of RNA polymerase II transcription subunit 13</fullName>
    </recommendedName>
    <alternativeName>
        <fullName evidence="9 10">Mediator complex subunit 13</fullName>
    </alternativeName>
</protein>
<dbReference type="HOGENOM" id="CLU_561461_0_0_1"/>
<keyword evidence="5 10" id="KW-0805">Transcription regulation</keyword>
<dbReference type="EMBL" id="KN834777">
    <property type="protein sequence ID" value="KIK59991.1"/>
    <property type="molecule type" value="Genomic_DNA"/>
</dbReference>
<dbReference type="GO" id="GO:0045944">
    <property type="term" value="P:positive regulation of transcription by RNA polymerase II"/>
    <property type="evidence" value="ECO:0007669"/>
    <property type="project" value="TreeGrafter"/>
</dbReference>
<keyword evidence="4 10" id="KW-0678">Repressor</keyword>
<dbReference type="PANTHER" id="PTHR48249">
    <property type="entry name" value="MEDIATOR OF RNA POLYMERASE II TRANSCRIPTION SUBUNIT 13"/>
    <property type="match status" value="1"/>
</dbReference>
<evidence type="ECO:0000259" key="12">
    <source>
        <dbReference type="Pfam" id="PF06333"/>
    </source>
</evidence>
<keyword evidence="8 10" id="KW-0539">Nucleus</keyword>
<dbReference type="Proteomes" id="UP000053593">
    <property type="component" value="Unassembled WGS sequence"/>
</dbReference>
<reference evidence="13 14" key="1">
    <citation type="submission" date="2014-04" db="EMBL/GenBank/DDBJ databases">
        <title>Evolutionary Origins and Diversification of the Mycorrhizal Mutualists.</title>
        <authorList>
            <consortium name="DOE Joint Genome Institute"/>
            <consortium name="Mycorrhizal Genomics Consortium"/>
            <person name="Kohler A."/>
            <person name="Kuo A."/>
            <person name="Nagy L.G."/>
            <person name="Floudas D."/>
            <person name="Copeland A."/>
            <person name="Barry K.W."/>
            <person name="Cichocki N."/>
            <person name="Veneault-Fourrey C."/>
            <person name="LaButti K."/>
            <person name="Lindquist E.A."/>
            <person name="Lipzen A."/>
            <person name="Lundell T."/>
            <person name="Morin E."/>
            <person name="Murat C."/>
            <person name="Riley R."/>
            <person name="Ohm R."/>
            <person name="Sun H."/>
            <person name="Tunlid A."/>
            <person name="Henrissat B."/>
            <person name="Grigoriev I.V."/>
            <person name="Hibbett D.S."/>
            <person name="Martin F."/>
        </authorList>
    </citation>
    <scope>NUCLEOTIDE SEQUENCE [LARGE SCALE GENOMIC DNA]</scope>
    <source>
        <strain evidence="13 14">FD-317 M1</strain>
    </source>
</reference>
<evidence type="ECO:0000256" key="11">
    <source>
        <dbReference type="SAM" id="MobiDB-lite"/>
    </source>
</evidence>
<evidence type="ECO:0000256" key="4">
    <source>
        <dbReference type="ARBA" id="ARBA00022491"/>
    </source>
</evidence>
<dbReference type="Pfam" id="PF06333">
    <property type="entry name" value="Med13_C"/>
    <property type="match status" value="1"/>
</dbReference>
<keyword evidence="7 10" id="KW-0804">Transcription</keyword>
<evidence type="ECO:0000256" key="9">
    <source>
        <dbReference type="ARBA" id="ARBA00032008"/>
    </source>
</evidence>
<dbReference type="InterPro" id="IPR009401">
    <property type="entry name" value="Med13_C"/>
</dbReference>
<evidence type="ECO:0000313" key="14">
    <source>
        <dbReference type="Proteomes" id="UP000053593"/>
    </source>
</evidence>
<keyword evidence="6 10" id="KW-0010">Activator</keyword>
<evidence type="ECO:0000256" key="6">
    <source>
        <dbReference type="ARBA" id="ARBA00023159"/>
    </source>
</evidence>
<evidence type="ECO:0000256" key="2">
    <source>
        <dbReference type="ARBA" id="ARBA00009354"/>
    </source>
</evidence>
<comment type="subunit">
    <text evidence="10">Component of the SRB8-11 complex, which itself associates with the Mediator complex.</text>
</comment>
<comment type="function">
    <text evidence="10">Component of the SRB8-11 complex. The SRB8-11 complex is a regulatory module of the Mediator complex which is itself involved in regulation of basal and activated RNA polymerase II-dependent transcription. The SRB8-11 complex may be involved in the transcriptional repression of a subset of genes regulated by Mediator. It may inhibit the association of the Mediator complex with RNA polymerase II to form the holoenzyme complex.</text>
</comment>
<feature type="domain" description="Mediator complex subunit Med13 C-terminal" evidence="12">
    <location>
        <begin position="135"/>
        <end position="481"/>
    </location>
</feature>
<accession>A0A0D0BWM2</accession>
<dbReference type="GO" id="GO:0003713">
    <property type="term" value="F:transcription coactivator activity"/>
    <property type="evidence" value="ECO:0007669"/>
    <property type="project" value="TreeGrafter"/>
</dbReference>
<feature type="region of interest" description="Disordered" evidence="11">
    <location>
        <begin position="303"/>
        <end position="327"/>
    </location>
</feature>
<gene>
    <name evidence="13" type="ORF">GYMLUDRAFT_616948</name>
</gene>
<evidence type="ECO:0000256" key="1">
    <source>
        <dbReference type="ARBA" id="ARBA00004123"/>
    </source>
</evidence>
<sequence length="486" mass="53088">MTLGKSSFCEEDGIVSFQFDSSFRKNLDLSSPKGSFVFFVLIPLSAMTFASETLRHIFSAVKKASKTHPDDQILFQFVPEPHVLNAAVHPSSPLDYCSESFLESVYNRILLPVDRATSRKLLPPSSRVKKFFEVPAFTLARPLSESKVTYSCSINPSLDVLDHYTLLHVGYQVSSCGRWILAACIDQRGEAHDIGVWSTQPYVSTDKKDDESTIDGGVVPDEMYVVSKVWDFAMQFAEKGNVEWRLAFAKLGTMGTIELDAWMTHLSTVLYSISRNAQTPVHASLLSVERSAPWVLLPAQLQSPTLPSQSSNPPSKGPSLSRSVSGSIKTSSKSQFFIDTSMTTYSLYQKTPTPVGPPPTLQDLGLATDLLANTVAPIESDDHPVAHNQPLLPLSSSALVRTPSSSNSHSPTLPQMTQIHLLYTAKSEGCTYPPVTSGVADSPHSLLHDITNSFYSLSVLSNARWSMAGGKSLLPFHLGAVETMSL</sequence>
<evidence type="ECO:0000256" key="3">
    <source>
        <dbReference type="ARBA" id="ARBA00019618"/>
    </source>
</evidence>
<dbReference type="GO" id="GO:0016592">
    <property type="term" value="C:mediator complex"/>
    <property type="evidence" value="ECO:0007669"/>
    <property type="project" value="InterPro"/>
</dbReference>
<feature type="compositionally biased region" description="Low complexity" evidence="11">
    <location>
        <begin position="303"/>
        <end position="314"/>
    </location>
</feature>
<dbReference type="InterPro" id="IPR051139">
    <property type="entry name" value="Mediator_complx_sub13"/>
</dbReference>
<evidence type="ECO:0000256" key="5">
    <source>
        <dbReference type="ARBA" id="ARBA00023015"/>
    </source>
</evidence>
<keyword evidence="14" id="KW-1185">Reference proteome</keyword>
<name>A0A0D0BWM2_9AGAR</name>
<dbReference type="OrthoDB" id="103819at2759"/>
<comment type="similarity">
    <text evidence="2 10">Belongs to the Mediator complex subunit 13 family.</text>
</comment>
<dbReference type="AlphaFoldDB" id="A0A0D0BWM2"/>
<evidence type="ECO:0000256" key="10">
    <source>
        <dbReference type="RuleBase" id="RU364134"/>
    </source>
</evidence>
<comment type="subcellular location">
    <subcellularLocation>
        <location evidence="1 10">Nucleus</location>
    </subcellularLocation>
</comment>
<dbReference type="PANTHER" id="PTHR48249:SF3">
    <property type="entry name" value="MEDIATOR OF RNA POLYMERASE II TRANSCRIPTION SUBUNIT 13"/>
    <property type="match status" value="1"/>
</dbReference>